<dbReference type="Gene3D" id="3.40.720.10">
    <property type="entry name" value="Alkaline Phosphatase, subunit A"/>
    <property type="match status" value="1"/>
</dbReference>
<dbReference type="SUPFAM" id="SSF53649">
    <property type="entry name" value="Alkaline phosphatase-like"/>
    <property type="match status" value="1"/>
</dbReference>
<protein>
    <submittedName>
        <fullName evidence="2">Arylsulfatase</fullName>
    </submittedName>
</protein>
<dbReference type="AlphaFoldDB" id="A0AAE7NTY4"/>
<dbReference type="InterPro" id="IPR052701">
    <property type="entry name" value="GAG_Ulvan_Degrading_Sulfatases"/>
</dbReference>
<feature type="domain" description="Sulfatase N-terminal" evidence="1">
    <location>
        <begin position="21"/>
        <end position="386"/>
    </location>
</feature>
<organism evidence="2 3">
    <name type="scientific">Bradyrhizobium arachidis</name>
    <dbReference type="NCBI Taxonomy" id="858423"/>
    <lineage>
        <taxon>Bacteria</taxon>
        <taxon>Pseudomonadati</taxon>
        <taxon>Pseudomonadota</taxon>
        <taxon>Alphaproteobacteria</taxon>
        <taxon>Hyphomicrobiales</taxon>
        <taxon>Nitrobacteraceae</taxon>
        <taxon>Bradyrhizobium</taxon>
    </lineage>
</organism>
<dbReference type="KEGG" id="barh:WN72_26675"/>
<evidence type="ECO:0000259" key="1">
    <source>
        <dbReference type="Pfam" id="PF00884"/>
    </source>
</evidence>
<dbReference type="EMBL" id="CP030050">
    <property type="protein sequence ID" value="QOZ69498.1"/>
    <property type="molecule type" value="Genomic_DNA"/>
</dbReference>
<accession>A0AAE7NTY4</accession>
<name>A0AAE7NTY4_9BRAD</name>
<dbReference type="InterPro" id="IPR017850">
    <property type="entry name" value="Alkaline_phosphatase_core_sf"/>
</dbReference>
<dbReference type="Proteomes" id="UP000594015">
    <property type="component" value="Chromosome"/>
</dbReference>
<dbReference type="Pfam" id="PF00884">
    <property type="entry name" value="Sulfatase"/>
    <property type="match status" value="1"/>
</dbReference>
<reference evidence="2 3" key="1">
    <citation type="submission" date="2018-06" db="EMBL/GenBank/DDBJ databases">
        <title>Comparative genomics of Bradyrhizobium nodulating Arachidis hypogaea.</title>
        <authorList>
            <person name="Li Y."/>
        </authorList>
    </citation>
    <scope>NUCLEOTIDE SEQUENCE [LARGE SCALE GENOMIC DNA]</scope>
    <source>
        <strain evidence="2 3">CCBAU 051107</strain>
    </source>
</reference>
<dbReference type="InterPro" id="IPR000917">
    <property type="entry name" value="Sulfatase_N"/>
</dbReference>
<proteinExistence type="predicted"/>
<gene>
    <name evidence="2" type="ORF">WN72_26675</name>
</gene>
<dbReference type="PANTHER" id="PTHR43751:SF2">
    <property type="entry name" value="SULFATASE N-TERMINAL DOMAIN-CONTAINING PROTEIN"/>
    <property type="match status" value="1"/>
</dbReference>
<dbReference type="PANTHER" id="PTHR43751">
    <property type="entry name" value="SULFATASE"/>
    <property type="match status" value="1"/>
</dbReference>
<evidence type="ECO:0000313" key="2">
    <source>
        <dbReference type="EMBL" id="QOZ69498.1"/>
    </source>
</evidence>
<dbReference type="CDD" id="cd16142">
    <property type="entry name" value="ARS_like"/>
    <property type="match status" value="1"/>
</dbReference>
<evidence type="ECO:0000313" key="3">
    <source>
        <dbReference type="Proteomes" id="UP000594015"/>
    </source>
</evidence>
<sequence>MIPSQELVSTPAAAQQPAQKPNILFIMGDDIGLYQPSIYHRGLMVGETPNIDRIGNEGAIFTHYYAEQSCTAGRNAFFTGMHPLRTGMIPPQLPGSPSYLRPGTPALAKFLLDLGYNTGEFGKNHLGDHTDALPTAHGFQEYWGYLYHLDAMQGVSFPDINKSPTQQTVAPPCKNTPIPGIPEVPGAVDPKTAVCLTPPRNILSCKSDGTGRTQQCVDQGPLTLERSKGVDEEISAKVIDFLDRNDPKTTGKPFFVWYNPARMHITTVLNDKYAAMVGEPGGKDWGLNEAGMKQLDDNVGYVLKKLQDMGQLDNTIVVFTTDNGAETITFPDGGTTPFKGGKLSTWEGGMRAPALVRWPGVIKPGTIKNDIFASLDWLPTFVSIAGGAKGDELKKRIEAGQYPGIVKTTLDGVDQAEYLSGRSEKSARDTFFYYSGKDPSAVRYKNWKIYFTMVSDAPQGFIAGALPYHWAQVVNIKRDPFETSIGAQYKTLMGLGGVIGSPSTAYVYDWNMLPIGQALWLKELESYIPYPPLQDPASYNLEQVLQQVKQAKIAGRSD</sequence>